<evidence type="ECO:0000313" key="2">
    <source>
        <dbReference type="EMBL" id="CAJ0968766.1"/>
    </source>
</evidence>
<keyword evidence="3" id="KW-1185">Reference proteome</keyword>
<accession>A0ABN9MQU4</accession>
<proteinExistence type="predicted"/>
<feature type="non-terminal residue" evidence="2">
    <location>
        <position position="1"/>
    </location>
</feature>
<dbReference type="Gene3D" id="3.10.20.90">
    <property type="entry name" value="Phosphatidylinositol 3-kinase Catalytic Subunit, Chain A, domain 1"/>
    <property type="match status" value="1"/>
</dbReference>
<sequence>TGPRKHPPHQVEVEAIQQMSTKIYHKVYFPNDTEQAFEVGTNTKVREVCQSISNKLQLSSWDGFSIFLKIGDKVRLYMFYFNICIKHGCIKHLTAQKGQRS</sequence>
<protein>
    <recommendedName>
        <fullName evidence="1">FERM domain-containing protein</fullName>
    </recommendedName>
</protein>
<dbReference type="Pfam" id="PF21989">
    <property type="entry name" value="RA_2"/>
    <property type="match status" value="1"/>
</dbReference>
<dbReference type="InterPro" id="IPR051567">
    <property type="entry name" value="Unconventional_Myosin_ATPase"/>
</dbReference>
<dbReference type="SUPFAM" id="SSF54236">
    <property type="entry name" value="Ubiquitin-like"/>
    <property type="match status" value="1"/>
</dbReference>
<gene>
    <name evidence="2" type="ORF">RIMI_LOCUS23408908</name>
</gene>
<organism evidence="2 3">
    <name type="scientific">Ranitomeya imitator</name>
    <name type="common">mimic poison frog</name>
    <dbReference type="NCBI Taxonomy" id="111125"/>
    <lineage>
        <taxon>Eukaryota</taxon>
        <taxon>Metazoa</taxon>
        <taxon>Chordata</taxon>
        <taxon>Craniata</taxon>
        <taxon>Vertebrata</taxon>
        <taxon>Euteleostomi</taxon>
        <taxon>Amphibia</taxon>
        <taxon>Batrachia</taxon>
        <taxon>Anura</taxon>
        <taxon>Neobatrachia</taxon>
        <taxon>Hyloidea</taxon>
        <taxon>Dendrobatidae</taxon>
        <taxon>Dendrobatinae</taxon>
        <taxon>Ranitomeya</taxon>
    </lineage>
</organism>
<comment type="caution">
    <text evidence="2">The sequence shown here is derived from an EMBL/GenBank/DDBJ whole genome shotgun (WGS) entry which is preliminary data.</text>
</comment>
<evidence type="ECO:0000313" key="3">
    <source>
        <dbReference type="Proteomes" id="UP001176940"/>
    </source>
</evidence>
<reference evidence="2" key="1">
    <citation type="submission" date="2023-07" db="EMBL/GenBank/DDBJ databases">
        <authorList>
            <person name="Stuckert A."/>
        </authorList>
    </citation>
    <scope>NUCLEOTIDE SEQUENCE</scope>
</reference>
<dbReference type="PANTHER" id="PTHR22692">
    <property type="entry name" value="MYOSIN VII, XV"/>
    <property type="match status" value="1"/>
</dbReference>
<dbReference type="PROSITE" id="PS50057">
    <property type="entry name" value="FERM_3"/>
    <property type="match status" value="1"/>
</dbReference>
<feature type="domain" description="FERM" evidence="1">
    <location>
        <begin position="23"/>
        <end position="101"/>
    </location>
</feature>
<dbReference type="Proteomes" id="UP001176940">
    <property type="component" value="Unassembled WGS sequence"/>
</dbReference>
<dbReference type="InterPro" id="IPR029071">
    <property type="entry name" value="Ubiquitin-like_domsf"/>
</dbReference>
<evidence type="ECO:0000259" key="1">
    <source>
        <dbReference type="PROSITE" id="PS50057"/>
    </source>
</evidence>
<name>A0ABN9MQU4_9NEOB</name>
<dbReference type="InterPro" id="IPR000299">
    <property type="entry name" value="FERM_domain"/>
</dbReference>
<dbReference type="EMBL" id="CAUEEQ010079657">
    <property type="protein sequence ID" value="CAJ0968766.1"/>
    <property type="molecule type" value="Genomic_DNA"/>
</dbReference>
<dbReference type="PANTHER" id="PTHR22692:SF24">
    <property type="entry name" value="MYOSIN VIIB"/>
    <property type="match status" value="1"/>
</dbReference>